<accession>A0A1Y0EAS5</accession>
<dbReference type="Proteomes" id="UP000195273">
    <property type="component" value="Chromosome"/>
</dbReference>
<evidence type="ECO:0000256" key="3">
    <source>
        <dbReference type="SAM" id="SignalP"/>
    </source>
</evidence>
<protein>
    <submittedName>
        <fullName evidence="4">Outer membrane protein (OmpH-like)</fullName>
    </submittedName>
</protein>
<dbReference type="InterPro" id="IPR024930">
    <property type="entry name" value="Skp_dom_sf"/>
</dbReference>
<dbReference type="RefSeq" id="WP_087206974.1">
    <property type="nucleotide sequence ID" value="NZ_CP021431.1"/>
</dbReference>
<dbReference type="EMBL" id="CP021431">
    <property type="protein sequence ID" value="ARU00725.1"/>
    <property type="molecule type" value="Genomic_DNA"/>
</dbReference>
<evidence type="ECO:0000256" key="1">
    <source>
        <dbReference type="ARBA" id="ARBA00009091"/>
    </source>
</evidence>
<dbReference type="Pfam" id="PF03938">
    <property type="entry name" value="OmpH"/>
    <property type="match status" value="1"/>
</dbReference>
<keyword evidence="2 3" id="KW-0732">Signal</keyword>
<name>A0A1Y0EAS5_9RHOB</name>
<dbReference type="PANTHER" id="PTHR35089:SF1">
    <property type="entry name" value="CHAPERONE PROTEIN SKP"/>
    <property type="match status" value="1"/>
</dbReference>
<feature type="signal peptide" evidence="3">
    <location>
        <begin position="1"/>
        <end position="21"/>
    </location>
</feature>
<evidence type="ECO:0000313" key="5">
    <source>
        <dbReference type="Proteomes" id="UP000195273"/>
    </source>
</evidence>
<reference evidence="4 5" key="1">
    <citation type="submission" date="2017-05" db="EMBL/GenBank/DDBJ databases">
        <title>Genome Sequence of Loktanella vestfoldensis Strain SMR4r Isolated from a Culture of the Diatom Skeletonema marinoi.</title>
        <authorList>
            <person name="Topel M."/>
            <person name="Pinder M.I.M."/>
            <person name="Johansson O.N."/>
            <person name="Kourtchenko O."/>
            <person name="Godhe A."/>
            <person name="Clarke A.K."/>
        </authorList>
    </citation>
    <scope>NUCLEOTIDE SEQUENCE [LARGE SCALE GENOMIC DNA]</scope>
    <source>
        <strain evidence="4 5">SMR4r</strain>
    </source>
</reference>
<dbReference type="GO" id="GO:0051082">
    <property type="term" value="F:unfolded protein binding"/>
    <property type="evidence" value="ECO:0007669"/>
    <property type="project" value="InterPro"/>
</dbReference>
<keyword evidence="5" id="KW-1185">Reference proteome</keyword>
<dbReference type="OrthoDB" id="7868372at2"/>
<dbReference type="SMART" id="SM00935">
    <property type="entry name" value="OmpH"/>
    <property type="match status" value="1"/>
</dbReference>
<dbReference type="KEGG" id="lvs:LOKVESSMR4R_01406"/>
<dbReference type="InterPro" id="IPR005632">
    <property type="entry name" value="Chaperone_Skp"/>
</dbReference>
<proteinExistence type="inferred from homology"/>
<dbReference type="SUPFAM" id="SSF111384">
    <property type="entry name" value="OmpH-like"/>
    <property type="match status" value="1"/>
</dbReference>
<sequence>MRFWAAIAVWLVLALPLAAQQSGPQVLIVDSDRLFLETQYGQRIASDLAARTAALQAENDAIVAALTQEERSLTQRRATMDPAAFRIEAAAFDAKVQQVRRDRDAKNGELAAEAAQARAAFEERAQAIVANLMLERGATMVLEQRNVILSVRAANITDAAIARIDATLGAGAP</sequence>
<comment type="similarity">
    <text evidence="1">Belongs to the Skp family.</text>
</comment>
<dbReference type="GO" id="GO:0050821">
    <property type="term" value="P:protein stabilization"/>
    <property type="evidence" value="ECO:0007669"/>
    <property type="project" value="TreeGrafter"/>
</dbReference>
<evidence type="ECO:0000313" key="4">
    <source>
        <dbReference type="EMBL" id="ARU00725.1"/>
    </source>
</evidence>
<dbReference type="GO" id="GO:0005829">
    <property type="term" value="C:cytosol"/>
    <property type="evidence" value="ECO:0007669"/>
    <property type="project" value="TreeGrafter"/>
</dbReference>
<feature type="chain" id="PRO_5012394966" evidence="3">
    <location>
        <begin position="22"/>
        <end position="173"/>
    </location>
</feature>
<dbReference type="Gene3D" id="3.30.910.20">
    <property type="entry name" value="Skp domain"/>
    <property type="match status" value="1"/>
</dbReference>
<dbReference type="PANTHER" id="PTHR35089">
    <property type="entry name" value="CHAPERONE PROTEIN SKP"/>
    <property type="match status" value="1"/>
</dbReference>
<gene>
    <name evidence="4" type="ORF">LOKVESSMR4R_01406</name>
</gene>
<dbReference type="STRING" id="1122181.GCA_000382265_03129"/>
<evidence type="ECO:0000256" key="2">
    <source>
        <dbReference type="ARBA" id="ARBA00022729"/>
    </source>
</evidence>
<organism evidence="4 5">
    <name type="scientific">Yoonia vestfoldensis</name>
    <dbReference type="NCBI Taxonomy" id="245188"/>
    <lineage>
        <taxon>Bacteria</taxon>
        <taxon>Pseudomonadati</taxon>
        <taxon>Pseudomonadota</taxon>
        <taxon>Alphaproteobacteria</taxon>
        <taxon>Rhodobacterales</taxon>
        <taxon>Paracoccaceae</taxon>
        <taxon>Yoonia</taxon>
    </lineage>
</organism>
<dbReference type="AlphaFoldDB" id="A0A1Y0EAS5"/>